<dbReference type="KEGG" id="asoc:CB4_01501"/>
<dbReference type="Proteomes" id="UP000217696">
    <property type="component" value="Chromosome"/>
</dbReference>
<keyword evidence="3" id="KW-0269">Exonuclease</keyword>
<dbReference type="GO" id="GO:0045004">
    <property type="term" value="P:DNA replication proofreading"/>
    <property type="evidence" value="ECO:0007669"/>
    <property type="project" value="TreeGrafter"/>
</dbReference>
<evidence type="ECO:0000256" key="3">
    <source>
        <dbReference type="ARBA" id="ARBA00022839"/>
    </source>
</evidence>
<evidence type="ECO:0000256" key="1">
    <source>
        <dbReference type="ARBA" id="ARBA00022722"/>
    </source>
</evidence>
<dbReference type="Pfam" id="PF00929">
    <property type="entry name" value="RNase_T"/>
    <property type="match status" value="1"/>
</dbReference>
<dbReference type="InterPro" id="IPR012337">
    <property type="entry name" value="RNaseH-like_sf"/>
</dbReference>
<dbReference type="NCBIfam" id="TIGR00573">
    <property type="entry name" value="dnaq"/>
    <property type="match status" value="1"/>
</dbReference>
<reference evidence="4 5" key="1">
    <citation type="submission" date="2015-12" db="EMBL/GenBank/DDBJ databases">
        <title>Genome sequence of Aneurinibacillus soli.</title>
        <authorList>
            <person name="Lee J.S."/>
            <person name="Lee K.C."/>
            <person name="Kim K.K."/>
            <person name="Lee B.W."/>
        </authorList>
    </citation>
    <scope>NUCLEOTIDE SEQUENCE [LARGE SCALE GENOMIC DNA]</scope>
    <source>
        <strain evidence="4 5">CB4</strain>
    </source>
</reference>
<dbReference type="EMBL" id="AP017312">
    <property type="protein sequence ID" value="BAU27327.1"/>
    <property type="molecule type" value="Genomic_DNA"/>
</dbReference>
<evidence type="ECO:0000256" key="2">
    <source>
        <dbReference type="ARBA" id="ARBA00022801"/>
    </source>
</evidence>
<dbReference type="PANTHER" id="PTHR30231:SF41">
    <property type="entry name" value="DNA POLYMERASE III SUBUNIT EPSILON"/>
    <property type="match status" value="1"/>
</dbReference>
<dbReference type="Gene3D" id="3.30.420.10">
    <property type="entry name" value="Ribonuclease H-like superfamily/Ribonuclease H"/>
    <property type="match status" value="1"/>
</dbReference>
<dbReference type="SUPFAM" id="SSF53098">
    <property type="entry name" value="Ribonuclease H-like"/>
    <property type="match status" value="1"/>
</dbReference>
<dbReference type="InterPro" id="IPR006054">
    <property type="entry name" value="DnaQ"/>
</dbReference>
<dbReference type="SMART" id="SM00479">
    <property type="entry name" value="EXOIII"/>
    <property type="match status" value="1"/>
</dbReference>
<keyword evidence="4" id="KW-0808">Transferase</keyword>
<evidence type="ECO:0000313" key="5">
    <source>
        <dbReference type="Proteomes" id="UP000217696"/>
    </source>
</evidence>
<dbReference type="OrthoDB" id="9804290at2"/>
<dbReference type="GO" id="GO:0003677">
    <property type="term" value="F:DNA binding"/>
    <property type="evidence" value="ECO:0007669"/>
    <property type="project" value="InterPro"/>
</dbReference>
<protein>
    <submittedName>
        <fullName evidence="4">DNA polymerase III PolC-type</fullName>
        <ecNumber evidence="4">2.7.7.7</ecNumber>
    </submittedName>
</protein>
<organism evidence="4 5">
    <name type="scientific">Aneurinibacillus soli</name>
    <dbReference type="NCBI Taxonomy" id="1500254"/>
    <lineage>
        <taxon>Bacteria</taxon>
        <taxon>Bacillati</taxon>
        <taxon>Bacillota</taxon>
        <taxon>Bacilli</taxon>
        <taxon>Bacillales</taxon>
        <taxon>Paenibacillaceae</taxon>
        <taxon>Aneurinibacillus group</taxon>
        <taxon>Aneurinibacillus</taxon>
    </lineage>
</organism>
<sequence>MYSFPLSKYIKHITTSWYKEKPDLDLDPNLIADIQAMTASVNRRTYEDQLLKRMRFIVFDTETTGFHPYAGDEIISIGAVVVENGVIQEKIFHELIQPRKPIPPIVTEITGISNEDVVNAPPVLPVLHKFLQFIEDHYLVAHCADFDINFLNTKLKKLCRTKLSNPVIDTMSISYHVLPSNKSYGLDTLLDQYNIQVEGRHTALGDAVMTAELFLCFLDELEKRGIETLHGLEGYIKTMHLLRQRQEAGYASI</sequence>
<dbReference type="PANTHER" id="PTHR30231">
    <property type="entry name" value="DNA POLYMERASE III SUBUNIT EPSILON"/>
    <property type="match status" value="1"/>
</dbReference>
<dbReference type="GO" id="GO:0008408">
    <property type="term" value="F:3'-5' exonuclease activity"/>
    <property type="evidence" value="ECO:0007669"/>
    <property type="project" value="TreeGrafter"/>
</dbReference>
<dbReference type="FunFam" id="3.30.420.10:FF:000045">
    <property type="entry name" value="3'-5' exonuclease DinG"/>
    <property type="match status" value="1"/>
</dbReference>
<dbReference type="InterPro" id="IPR036397">
    <property type="entry name" value="RNaseH_sf"/>
</dbReference>
<dbReference type="EC" id="2.7.7.7" evidence="4"/>
<evidence type="ECO:0000313" key="4">
    <source>
        <dbReference type="EMBL" id="BAU27327.1"/>
    </source>
</evidence>
<gene>
    <name evidence="4" type="primary">polC_2</name>
    <name evidence="4" type="ORF">CB4_01501</name>
</gene>
<name>A0A0U5B1Z1_9BACL</name>
<dbReference type="AlphaFoldDB" id="A0A0U5B1Z1"/>
<keyword evidence="5" id="KW-1185">Reference proteome</keyword>
<dbReference type="InterPro" id="IPR013520">
    <property type="entry name" value="Ribonucl_H"/>
</dbReference>
<keyword evidence="4" id="KW-0548">Nucleotidyltransferase</keyword>
<dbReference type="GO" id="GO:0003887">
    <property type="term" value="F:DNA-directed DNA polymerase activity"/>
    <property type="evidence" value="ECO:0007669"/>
    <property type="project" value="UniProtKB-EC"/>
</dbReference>
<proteinExistence type="predicted"/>
<keyword evidence="2" id="KW-0378">Hydrolase</keyword>
<accession>A0A0U5B1Z1</accession>
<keyword evidence="1" id="KW-0540">Nuclease</keyword>
<dbReference type="GO" id="GO:0005829">
    <property type="term" value="C:cytosol"/>
    <property type="evidence" value="ECO:0007669"/>
    <property type="project" value="TreeGrafter"/>
</dbReference>
<dbReference type="CDD" id="cd06127">
    <property type="entry name" value="DEDDh"/>
    <property type="match status" value="1"/>
</dbReference>
<dbReference type="RefSeq" id="WP_096464568.1">
    <property type="nucleotide sequence ID" value="NZ_AP017312.1"/>
</dbReference>